<name>A0A7C9UV85_9PROT</name>
<accession>A0A7C9UV85</accession>
<organism evidence="1 2">
    <name type="scientific">Magnetospirillum aberrantis SpK</name>
    <dbReference type="NCBI Taxonomy" id="908842"/>
    <lineage>
        <taxon>Bacteria</taxon>
        <taxon>Pseudomonadati</taxon>
        <taxon>Pseudomonadota</taxon>
        <taxon>Alphaproteobacteria</taxon>
        <taxon>Rhodospirillales</taxon>
        <taxon>Rhodospirillaceae</taxon>
        <taxon>Magnetospirillum</taxon>
    </lineage>
</organism>
<keyword evidence="2" id="KW-1185">Reference proteome</keyword>
<reference evidence="1 2" key="1">
    <citation type="submission" date="2020-02" db="EMBL/GenBank/DDBJ databases">
        <authorList>
            <person name="Dziuba M."/>
            <person name="Kuznetsov B."/>
            <person name="Mardanov A."/>
            <person name="Ravin N."/>
            <person name="Grouzdev D."/>
        </authorList>
    </citation>
    <scope>NUCLEOTIDE SEQUENCE [LARGE SCALE GENOMIC DNA]</scope>
    <source>
        <strain evidence="1 2">SpK</strain>
    </source>
</reference>
<gene>
    <name evidence="1" type="ORF">G4223_06965</name>
</gene>
<proteinExistence type="predicted"/>
<dbReference type="AlphaFoldDB" id="A0A7C9UV85"/>
<sequence length="126" mass="13646">MRSPNPNGRPRGQTKQSKLIQRMLEDAGDVVDAVIARAKEGDSASAGLVLSRILPALRSQSEKVSFDFDASLPVSQQVEQVLQAISEGVVAPDTGKLIIEAIQSLSSIRAVEQLEERIIILEARQI</sequence>
<evidence type="ECO:0000313" key="1">
    <source>
        <dbReference type="EMBL" id="NFV79849.1"/>
    </source>
</evidence>
<dbReference type="Proteomes" id="UP000480684">
    <property type="component" value="Unassembled WGS sequence"/>
</dbReference>
<comment type="caution">
    <text evidence="1">The sequence shown here is derived from an EMBL/GenBank/DDBJ whole genome shotgun (WGS) entry which is preliminary data.</text>
</comment>
<evidence type="ECO:0000313" key="2">
    <source>
        <dbReference type="Proteomes" id="UP000480684"/>
    </source>
</evidence>
<protein>
    <recommendedName>
        <fullName evidence="3">DUF5681 domain-containing protein</fullName>
    </recommendedName>
</protein>
<dbReference type="EMBL" id="JAAIYP010000034">
    <property type="protein sequence ID" value="NFV79849.1"/>
    <property type="molecule type" value="Genomic_DNA"/>
</dbReference>
<evidence type="ECO:0008006" key="3">
    <source>
        <dbReference type="Google" id="ProtNLM"/>
    </source>
</evidence>